<dbReference type="HOGENOM" id="CLU_000315_0_2_1"/>
<dbReference type="GO" id="GO:0003677">
    <property type="term" value="F:DNA binding"/>
    <property type="evidence" value="ECO:0007669"/>
    <property type="project" value="InterPro"/>
</dbReference>
<dbReference type="PROSITE" id="PS51293">
    <property type="entry name" value="SANT"/>
    <property type="match status" value="1"/>
</dbReference>
<dbReference type="SMART" id="SM00717">
    <property type="entry name" value="SANT"/>
    <property type="match status" value="2"/>
</dbReference>
<evidence type="ECO:0000259" key="14">
    <source>
        <dbReference type="PROSITE" id="PS51192"/>
    </source>
</evidence>
<evidence type="ECO:0000256" key="12">
    <source>
        <dbReference type="SAM" id="Coils"/>
    </source>
</evidence>
<dbReference type="OMA" id="EFQFRES"/>
<dbReference type="GO" id="GO:0004386">
    <property type="term" value="F:helicase activity"/>
    <property type="evidence" value="ECO:0007669"/>
    <property type="project" value="UniProtKB-KW"/>
</dbReference>
<dbReference type="OrthoDB" id="5857104at2759"/>
<dbReference type="InterPro" id="IPR038718">
    <property type="entry name" value="SNF2-like_sf"/>
</dbReference>
<dbReference type="Proteomes" id="UP000006310">
    <property type="component" value="Chromosome 6"/>
</dbReference>
<feature type="compositionally biased region" description="Basic and acidic residues" evidence="13">
    <location>
        <begin position="1048"/>
        <end position="1060"/>
    </location>
</feature>
<dbReference type="GO" id="GO:0045944">
    <property type="term" value="P:positive regulation of transcription by RNA polymerase II"/>
    <property type="evidence" value="ECO:0007669"/>
    <property type="project" value="UniProtKB-ARBA"/>
</dbReference>
<dbReference type="SUPFAM" id="SSF52540">
    <property type="entry name" value="P-loop containing nucleoside triphosphate hydrolases"/>
    <property type="match status" value="2"/>
</dbReference>
<dbReference type="InterPro" id="IPR027417">
    <property type="entry name" value="P-loop_NTPase"/>
</dbReference>
<dbReference type="Gene3D" id="3.40.50.300">
    <property type="entry name" value="P-loop containing nucleotide triphosphate hydrolases"/>
    <property type="match status" value="1"/>
</dbReference>
<evidence type="ECO:0000256" key="6">
    <source>
        <dbReference type="ARBA" id="ARBA00022806"/>
    </source>
</evidence>
<dbReference type="SMART" id="SM00490">
    <property type="entry name" value="HELICc"/>
    <property type="match status" value="1"/>
</dbReference>
<proteinExistence type="inferred from homology"/>
<evidence type="ECO:0000256" key="7">
    <source>
        <dbReference type="ARBA" id="ARBA00022840"/>
    </source>
</evidence>
<dbReference type="GO" id="GO:0006369">
    <property type="term" value="P:termination of RNA polymerase II transcription"/>
    <property type="evidence" value="ECO:0007669"/>
    <property type="project" value="UniProtKB-ARBA"/>
</dbReference>
<evidence type="ECO:0000313" key="17">
    <source>
        <dbReference type="EMBL" id="CCK70892.1"/>
    </source>
</evidence>
<evidence type="ECO:0000256" key="3">
    <source>
        <dbReference type="ARBA" id="ARBA00022737"/>
    </source>
</evidence>
<feature type="domain" description="Helicase C-terminal" evidence="15">
    <location>
        <begin position="451"/>
        <end position="610"/>
    </location>
</feature>
<dbReference type="GO" id="GO:0000785">
    <property type="term" value="C:chromatin"/>
    <property type="evidence" value="ECO:0007669"/>
    <property type="project" value="UniProtKB-ARBA"/>
</dbReference>
<dbReference type="SUPFAM" id="SSF101224">
    <property type="entry name" value="HAND domain of the nucleosome remodeling ATPase ISWI"/>
    <property type="match status" value="1"/>
</dbReference>
<dbReference type="GO" id="GO:0005524">
    <property type="term" value="F:ATP binding"/>
    <property type="evidence" value="ECO:0007669"/>
    <property type="project" value="UniProtKB-KW"/>
</dbReference>
<dbReference type="GO" id="GO:0042393">
    <property type="term" value="F:histone binding"/>
    <property type="evidence" value="ECO:0007669"/>
    <property type="project" value="TreeGrafter"/>
</dbReference>
<evidence type="ECO:0000259" key="15">
    <source>
        <dbReference type="PROSITE" id="PS51194"/>
    </source>
</evidence>
<dbReference type="GO" id="GO:0140658">
    <property type="term" value="F:ATP-dependent chromatin remodeler activity"/>
    <property type="evidence" value="ECO:0007669"/>
    <property type="project" value="TreeGrafter"/>
</dbReference>
<dbReference type="PROSITE" id="PS51192">
    <property type="entry name" value="HELICASE_ATP_BIND_1"/>
    <property type="match status" value="1"/>
</dbReference>
<dbReference type="InterPro" id="IPR044754">
    <property type="entry name" value="Isw1/2_DEXHc"/>
</dbReference>
<sequence>MTADEQYWSQLRPFQGGLLTPDEQSRQERYLVARHPSNAETRRNVALDNTRKRFEQLLGISGLFRHFMVNKAKSDPAFQKILDGIDEKQLARSKGGVRKRKSEREEDAELLKDEEMDGEDSDIGQEVEEYRESPKFVNGELRPYQIQGLNWLISLHKTGLSGILADEMGLGKTLQTISFLGYLRYVEKICGPFLVIAPKSTLNNWLREINRWTPEVNALVLQGDKEERAALLRDRILACDFDVVVTSYELIIKEKSYMKKIDWEYIIIDEAHRIKNEESMLSQVIREFTSRNRLLITGTPLQNNLHELWALLNFLLPDIFSNSQDFDAWFSSEASEENKEKIVKQLHTVLQPFLLRRIKSEVETSLLPKQEMNLYVGMSSMQRKWYKQILEKDIDAVNGSNGNKESKTRLLNIVMQLRKCCNHPYLFDGAEPGPPYTTDEHLVFNSAKLKVLDRLLAKWKAEGSRVLIFSQMSRLLDILEDYCFLRSYSYCRIDGSTDHEDRIRSIDEYNAPDSEKFIFLLTTRAGGLGINLTSADIVVLFDSDWNPQADLQAMDRAHRIGQKKQVKVFRFVTDVSVEDKILERATQKLETGSIGHTADRGLKQEQKESKAESKDSLLSMIQHGAADVFEAKSNTASTNGTPQPENTKNPNKGSGKQGNTNQDPDPEIDIEAILSASESKTQSLNAKYESLGLDDLQRFNQDSAYEWNGTNFKKQKIQKDIIDPMWMHPTTKRERRGNDNYIVDNYYKDILNPRKPPAPVQPRMPKPRPFYSHQMQNPGLKDLYEKERFWIAKKTAYVPNDDDVKALYGDNLSKEEMAQKLTLMKKTVKIAEPLTEEEEALKVKWETEGFGNWKILEFRKFISLSGKYGRNSIQAIASELAPAKTVDEVRAYAKAFWTNYKDIEDHDRLIKNIEAEEERLRRIKYQQAILKRKISEFKNPFFELKFKFPPSTNNKRIFSEEEDRFLLVSLNKYGLERSDIYEMIRDEIRDCPLFQLDFFFQSRTPLEIGRRVYTLMQCLEKEYPPETLAQLEKIEKDAAAQPPVATKELTENHMTPKVEENTPVVKSEPPVTASSVDSTTTDPTLLKQDASESSETGKLPELMSEQGTINKRPLEESTVSSEQSAVLEGNPETTTLPDAASTEVKRAKHE</sequence>
<dbReference type="InterPro" id="IPR014001">
    <property type="entry name" value="Helicase_ATP-bd"/>
</dbReference>
<dbReference type="FunFam" id="3.40.50.300:FF:000082">
    <property type="entry name" value="ISWI chromatin remodeling complex ATPase ISW1"/>
    <property type="match status" value="1"/>
</dbReference>
<protein>
    <submittedName>
        <fullName evidence="17">Uncharacterized protein</fullName>
    </submittedName>
</protein>
<dbReference type="InterPro" id="IPR001005">
    <property type="entry name" value="SANT/Myb"/>
</dbReference>
<dbReference type="CDD" id="cd17997">
    <property type="entry name" value="DEXHc_SMARCA1_SMARCA5"/>
    <property type="match status" value="1"/>
</dbReference>
<dbReference type="GeneID" id="34526607"/>
<keyword evidence="4" id="KW-0547">Nucleotide-binding</keyword>
<dbReference type="GO" id="GO:0031491">
    <property type="term" value="F:nucleosome binding"/>
    <property type="evidence" value="ECO:0007669"/>
    <property type="project" value="InterPro"/>
</dbReference>
<comment type="similarity">
    <text evidence="2">Belongs to the SNF2/RAD54 helicase family. ISWI subfamily.</text>
</comment>
<evidence type="ECO:0000256" key="1">
    <source>
        <dbReference type="ARBA" id="ARBA00004123"/>
    </source>
</evidence>
<evidence type="ECO:0000256" key="11">
    <source>
        <dbReference type="ARBA" id="ARBA00023242"/>
    </source>
</evidence>
<keyword evidence="9" id="KW-0805">Transcription regulation</keyword>
<feature type="region of interest" description="Disordered" evidence="13">
    <location>
        <begin position="1046"/>
        <end position="1150"/>
    </location>
</feature>
<feature type="domain" description="SANT" evidence="16">
    <location>
        <begin position="848"/>
        <end position="901"/>
    </location>
</feature>
<dbReference type="SMART" id="SM00487">
    <property type="entry name" value="DEXDc"/>
    <property type="match status" value="1"/>
</dbReference>
<evidence type="ECO:0000256" key="10">
    <source>
        <dbReference type="ARBA" id="ARBA00023163"/>
    </source>
</evidence>
<keyword evidence="7" id="KW-0067">ATP-binding</keyword>
<dbReference type="GO" id="GO:0034728">
    <property type="term" value="P:nucleosome organization"/>
    <property type="evidence" value="ECO:0007669"/>
    <property type="project" value="TreeGrafter"/>
</dbReference>
<evidence type="ECO:0000256" key="13">
    <source>
        <dbReference type="SAM" id="MobiDB-lite"/>
    </source>
</evidence>
<dbReference type="InterPro" id="IPR001650">
    <property type="entry name" value="Helicase_C-like"/>
</dbReference>
<evidence type="ECO:0000256" key="9">
    <source>
        <dbReference type="ARBA" id="ARBA00023015"/>
    </source>
</evidence>
<keyword evidence="6" id="KW-0347">Helicase</keyword>
<gene>
    <name evidence="17" type="primary">KNAG0F02250</name>
    <name evidence="17" type="ordered locus">KNAG_0F02250</name>
</gene>
<accession>J7S047</accession>
<dbReference type="PROSITE" id="PS51194">
    <property type="entry name" value="HELICASE_CTER"/>
    <property type="match status" value="1"/>
</dbReference>
<reference evidence="18" key="2">
    <citation type="submission" date="2012-08" db="EMBL/GenBank/DDBJ databases">
        <title>Genome sequence of Kazachstania naganishii.</title>
        <authorList>
            <person name="Gordon J.L."/>
            <person name="Armisen D."/>
            <person name="Proux-Wera E."/>
            <person name="OhEigeartaigh S.S."/>
            <person name="Byrne K.P."/>
            <person name="Wolfe K.H."/>
        </authorList>
    </citation>
    <scope>NUCLEOTIDE SEQUENCE [LARGE SCALE GENOMIC DNA]</scope>
    <source>
        <strain evidence="18">ATCC MYA-139 / BCRC 22969 / CBS 8797 / CCRC 22969 / KCTC 17520 / NBRC 10181 / NCYC 3082</strain>
    </source>
</reference>
<dbReference type="Gene3D" id="3.40.50.10810">
    <property type="entry name" value="Tandem AAA-ATPase domain"/>
    <property type="match status" value="1"/>
</dbReference>
<keyword evidence="10" id="KW-0804">Transcription</keyword>
<dbReference type="AlphaFoldDB" id="J7S047"/>
<feature type="domain" description="Helicase ATP-binding" evidence="14">
    <location>
        <begin position="153"/>
        <end position="318"/>
    </location>
</feature>
<feature type="compositionally biased region" description="Polar residues" evidence="13">
    <location>
        <begin position="634"/>
        <end position="663"/>
    </location>
</feature>
<dbReference type="InterPro" id="IPR015194">
    <property type="entry name" value="ISWI_HAND-dom"/>
</dbReference>
<dbReference type="KEGG" id="kng:KNAG_0F02250"/>
<evidence type="ECO:0000256" key="8">
    <source>
        <dbReference type="ARBA" id="ARBA00022853"/>
    </source>
</evidence>
<feature type="compositionally biased region" description="Acidic residues" evidence="13">
    <location>
        <begin position="105"/>
        <end position="122"/>
    </location>
</feature>
<keyword evidence="8" id="KW-0156">Chromatin regulator</keyword>
<dbReference type="Gene3D" id="1.10.10.60">
    <property type="entry name" value="Homeodomain-like"/>
    <property type="match status" value="2"/>
</dbReference>
<feature type="region of interest" description="Disordered" evidence="13">
    <location>
        <begin position="92"/>
        <end position="122"/>
    </location>
</feature>
<keyword evidence="5" id="KW-0378">Hydrolase</keyword>
<dbReference type="PANTHER" id="PTHR45623">
    <property type="entry name" value="CHROMODOMAIN-HELICASE-DNA-BINDING PROTEIN 3-RELATED-RELATED"/>
    <property type="match status" value="1"/>
</dbReference>
<feature type="coiled-coil region" evidence="12">
    <location>
        <begin position="903"/>
        <end position="933"/>
    </location>
</feature>
<reference evidence="17 18" key="1">
    <citation type="journal article" date="2011" name="Proc. Natl. Acad. Sci. U.S.A.">
        <title>Evolutionary erosion of yeast sex chromosomes by mating-type switching accidents.</title>
        <authorList>
            <person name="Gordon J.L."/>
            <person name="Armisen D."/>
            <person name="Proux-Wera E."/>
            <person name="Oheigeartaigh S.S."/>
            <person name="Byrne K.P."/>
            <person name="Wolfe K.H."/>
        </authorList>
    </citation>
    <scope>NUCLEOTIDE SEQUENCE [LARGE SCALE GENOMIC DNA]</scope>
    <source>
        <strain evidence="18">ATCC MYA-139 / BCRC 22969 / CBS 8797 / CCRC 22969 / KCTC 17520 / NBRC 10181 / NCYC 3082</strain>
    </source>
</reference>
<name>J7S047_HUIN7</name>
<dbReference type="Gene3D" id="1.10.1040.30">
    <property type="entry name" value="ISWI, HAND domain"/>
    <property type="match status" value="1"/>
</dbReference>
<dbReference type="Pfam" id="PF09110">
    <property type="entry name" value="HAND"/>
    <property type="match status" value="1"/>
</dbReference>
<dbReference type="SUPFAM" id="SSF46689">
    <property type="entry name" value="Homeodomain-like"/>
    <property type="match status" value="2"/>
</dbReference>
<dbReference type="FunFam" id="3.40.50.10810:FF:000002">
    <property type="entry name" value="ISWI chromatin-remodeling complex ATPase CHR11 isoform A"/>
    <property type="match status" value="1"/>
</dbReference>
<dbReference type="RefSeq" id="XP_022465138.1">
    <property type="nucleotide sequence ID" value="XM_022608665.1"/>
</dbReference>
<keyword evidence="18" id="KW-1185">Reference proteome</keyword>
<feature type="compositionally biased region" description="Low complexity" evidence="13">
    <location>
        <begin position="1069"/>
        <end position="1084"/>
    </location>
</feature>
<dbReference type="EMBL" id="HE978319">
    <property type="protein sequence ID" value="CCK70892.1"/>
    <property type="molecule type" value="Genomic_DNA"/>
</dbReference>
<dbReference type="InterPro" id="IPR009057">
    <property type="entry name" value="Homeodomain-like_sf"/>
</dbReference>
<dbReference type="Pfam" id="PF00271">
    <property type="entry name" value="Helicase_C"/>
    <property type="match status" value="1"/>
</dbReference>
<evidence type="ECO:0000256" key="5">
    <source>
        <dbReference type="ARBA" id="ARBA00022801"/>
    </source>
</evidence>
<dbReference type="CDD" id="cd18793">
    <property type="entry name" value="SF2_C_SNF"/>
    <property type="match status" value="1"/>
</dbReference>
<keyword evidence="3" id="KW-0677">Repeat</keyword>
<evidence type="ECO:0000259" key="16">
    <source>
        <dbReference type="PROSITE" id="PS51293"/>
    </source>
</evidence>
<dbReference type="eggNOG" id="KOG0385">
    <property type="taxonomic scope" value="Eukaryota"/>
</dbReference>
<dbReference type="Pfam" id="PF00176">
    <property type="entry name" value="SNF2-rel_dom"/>
    <property type="match status" value="1"/>
</dbReference>
<evidence type="ECO:0000313" key="18">
    <source>
        <dbReference type="Proteomes" id="UP000006310"/>
    </source>
</evidence>
<organism evidence="17 18">
    <name type="scientific">Huiozyma naganishii (strain ATCC MYA-139 / BCRC 22969 / CBS 8797 / KCTC 17520 / NBRC 10181 / NCYC 3082 / Yp74L-3)</name>
    <name type="common">Yeast</name>
    <name type="synonym">Kazachstania naganishii</name>
    <dbReference type="NCBI Taxonomy" id="1071383"/>
    <lineage>
        <taxon>Eukaryota</taxon>
        <taxon>Fungi</taxon>
        <taxon>Dikarya</taxon>
        <taxon>Ascomycota</taxon>
        <taxon>Saccharomycotina</taxon>
        <taxon>Saccharomycetes</taxon>
        <taxon>Saccharomycetales</taxon>
        <taxon>Saccharomycetaceae</taxon>
        <taxon>Huiozyma</taxon>
    </lineage>
</organism>
<dbReference type="InterPro" id="IPR036306">
    <property type="entry name" value="ISWI_HAND-dom_sf"/>
</dbReference>
<keyword evidence="12" id="KW-0175">Coiled coil</keyword>
<dbReference type="InterPro" id="IPR049730">
    <property type="entry name" value="SNF2/RAD54-like_C"/>
</dbReference>
<dbReference type="GO" id="GO:0016887">
    <property type="term" value="F:ATP hydrolysis activity"/>
    <property type="evidence" value="ECO:0007669"/>
    <property type="project" value="TreeGrafter"/>
</dbReference>
<comment type="subcellular location">
    <subcellularLocation>
        <location evidence="1">Nucleus</location>
    </subcellularLocation>
</comment>
<dbReference type="STRING" id="1071383.J7S047"/>
<feature type="region of interest" description="Disordered" evidence="13">
    <location>
        <begin position="634"/>
        <end position="666"/>
    </location>
</feature>
<keyword evidence="11" id="KW-0539">Nucleus</keyword>
<dbReference type="InterPro" id="IPR000330">
    <property type="entry name" value="SNF2_N"/>
</dbReference>
<dbReference type="PANTHER" id="PTHR45623:SF49">
    <property type="entry name" value="SWI_SNF-RELATED MATRIX-ASSOCIATED ACTIN-DEPENDENT REGULATOR OF CHROMATIN SUBFAMILY A MEMBER 5"/>
    <property type="match status" value="1"/>
</dbReference>
<evidence type="ECO:0000256" key="2">
    <source>
        <dbReference type="ARBA" id="ARBA00009687"/>
    </source>
</evidence>
<feature type="region of interest" description="Disordered" evidence="13">
    <location>
        <begin position="592"/>
        <end position="616"/>
    </location>
</feature>
<evidence type="ECO:0000256" key="4">
    <source>
        <dbReference type="ARBA" id="ARBA00022741"/>
    </source>
</evidence>
<feature type="compositionally biased region" description="Basic and acidic residues" evidence="13">
    <location>
        <begin position="597"/>
        <end position="615"/>
    </location>
</feature>
<dbReference type="InterPro" id="IPR015195">
    <property type="entry name" value="SLIDE"/>
</dbReference>
<dbReference type="InterPro" id="IPR017884">
    <property type="entry name" value="SANT_dom"/>
</dbReference>
<dbReference type="GO" id="GO:0005634">
    <property type="term" value="C:nucleus"/>
    <property type="evidence" value="ECO:0007669"/>
    <property type="project" value="UniProtKB-SubCell"/>
</dbReference>
<dbReference type="Gene3D" id="1.20.5.1190">
    <property type="entry name" value="iswi atpase"/>
    <property type="match status" value="1"/>
</dbReference>
<dbReference type="Pfam" id="PF09111">
    <property type="entry name" value="SLIDE"/>
    <property type="match status" value="1"/>
</dbReference>